<dbReference type="PROSITE" id="PS52016">
    <property type="entry name" value="TONB_DEPENDENT_REC_3"/>
    <property type="match status" value="1"/>
</dbReference>
<evidence type="ECO:0000256" key="9">
    <source>
        <dbReference type="ARBA" id="ARBA00023237"/>
    </source>
</evidence>
<comment type="similarity">
    <text evidence="10 11">Belongs to the TonB-dependent receptor family.</text>
</comment>
<gene>
    <name evidence="15" type="ordered locus">Dacet_1598</name>
</gene>
<dbReference type="EMBL" id="CP001968">
    <property type="protein sequence ID" value="ADD68365.1"/>
    <property type="molecule type" value="Genomic_DNA"/>
</dbReference>
<evidence type="ECO:0000256" key="1">
    <source>
        <dbReference type="ARBA" id="ARBA00004571"/>
    </source>
</evidence>
<evidence type="ECO:0000256" key="11">
    <source>
        <dbReference type="RuleBase" id="RU003357"/>
    </source>
</evidence>
<sequence length="660" mass="74933" precursor="true">MLMIRSVFVMFISMMMLNVSFIASADEESVYKLGEISVSTEQAQTSSATINSKQLYREQFEKAGMKDVTEALGMMPGISITSGTRNEKNIYVRGYDQRHIPIFMDGIPVSLPYDGYVDMGKIGLYSVGKIELQTGAPSVDFGANALGGAVNIVSRKPVKPFEAEMDLEYGRNNRFSSGLSLGTKQEKFYIAFSGNYEDSDGYMLSDNFHKTVKEDGDERENSDYLSKTANFKLGLTPTDKTEVSLGYNYIASERGIPHGVLDSSRYWRMTDWDKKTYYLIADTAFDHLKVRARVYRDEYYNVINSYDDDTYSTQLSRKAWESTYDDYAMGAVLGMTTDIIPGNTVSLTFQYRRDQHKSKGDSGEPWLKYEADTVYAGIEDAIVLNNKLLLTLGLAYDRNEPVHADNEDGTEGDDLRDSIHTFSPKAELLYTYSDETQLHASVAKTTRFPSLKDLYSTYIDGDYVENPDLEEEKAVNYEIGVKQALSSFVTLQANVFYSEIKDLITDGSVTIDGTVYDQKQNADKATYKGFEVFLNGTFMDINDVTLAYTYLDAKNESSDRDTDKLVDRPEHRLFLNHVLTLNKFYVSSNLTLQTSQYEENRGDWTEMGGMYLVDTKIGYNAMERVTVEAGIENLFDRDYSYSEGFPQEGRYWFTRLMIKI</sequence>
<evidence type="ECO:0000259" key="13">
    <source>
        <dbReference type="Pfam" id="PF00593"/>
    </source>
</evidence>
<feature type="signal peptide" evidence="12">
    <location>
        <begin position="1"/>
        <end position="25"/>
    </location>
</feature>
<evidence type="ECO:0000256" key="5">
    <source>
        <dbReference type="ARBA" id="ARBA00022729"/>
    </source>
</evidence>
<keyword evidence="3 10" id="KW-1134">Transmembrane beta strand</keyword>
<dbReference type="InterPro" id="IPR036942">
    <property type="entry name" value="Beta-barrel_TonB_sf"/>
</dbReference>
<dbReference type="InParanoid" id="D4H8L6"/>
<evidence type="ECO:0000256" key="4">
    <source>
        <dbReference type="ARBA" id="ARBA00022692"/>
    </source>
</evidence>
<keyword evidence="9 10" id="KW-0998">Cell outer membrane</keyword>
<keyword evidence="8 15" id="KW-0675">Receptor</keyword>
<reference evidence="15 16" key="1">
    <citation type="journal article" date="2010" name="Stand. Genomic Sci.">
        <title>Complete genome sequence of Denitrovibrio acetiphilus type strain (N2460).</title>
        <authorList>
            <person name="Kiss H."/>
            <person name="Lang E."/>
            <person name="Lapidus A."/>
            <person name="Copeland A."/>
            <person name="Nolan M."/>
            <person name="Glavina Del Rio T."/>
            <person name="Chen F."/>
            <person name="Lucas S."/>
            <person name="Tice H."/>
            <person name="Cheng J.F."/>
            <person name="Han C."/>
            <person name="Goodwin L."/>
            <person name="Pitluck S."/>
            <person name="Liolios K."/>
            <person name="Pati A."/>
            <person name="Ivanova N."/>
            <person name="Mavromatis K."/>
            <person name="Chen A."/>
            <person name="Palaniappan K."/>
            <person name="Land M."/>
            <person name="Hauser L."/>
            <person name="Chang Y.J."/>
            <person name="Jeffries C.D."/>
            <person name="Detter J.C."/>
            <person name="Brettin T."/>
            <person name="Spring S."/>
            <person name="Rohde M."/>
            <person name="Goker M."/>
            <person name="Woyke T."/>
            <person name="Bristow J."/>
            <person name="Eisen J.A."/>
            <person name="Markowitz V."/>
            <person name="Hugenholtz P."/>
            <person name="Kyrpides N.C."/>
            <person name="Klenk H.P."/>
        </authorList>
    </citation>
    <scope>NUCLEOTIDE SEQUENCE [LARGE SCALE GENOMIC DNA]</scope>
    <source>
        <strain evidence="16">DSM 12809 / NBRC 114555 / N2460</strain>
    </source>
</reference>
<evidence type="ECO:0000256" key="10">
    <source>
        <dbReference type="PROSITE-ProRule" id="PRU01360"/>
    </source>
</evidence>
<dbReference type="SUPFAM" id="SSF56935">
    <property type="entry name" value="Porins"/>
    <property type="match status" value="1"/>
</dbReference>
<dbReference type="PaxDb" id="522772-Dacet_1598"/>
<feature type="domain" description="TonB-dependent receptor-like beta-barrel" evidence="13">
    <location>
        <begin position="210"/>
        <end position="634"/>
    </location>
</feature>
<comment type="subcellular location">
    <subcellularLocation>
        <location evidence="1 10">Cell outer membrane</location>
        <topology evidence="1 10">Multi-pass membrane protein</topology>
    </subcellularLocation>
</comment>
<dbReference type="GO" id="GO:0009279">
    <property type="term" value="C:cell outer membrane"/>
    <property type="evidence" value="ECO:0007669"/>
    <property type="project" value="UniProtKB-SubCell"/>
</dbReference>
<evidence type="ECO:0000313" key="15">
    <source>
        <dbReference type="EMBL" id="ADD68365.1"/>
    </source>
</evidence>
<dbReference type="GO" id="GO:0044718">
    <property type="term" value="P:siderophore transmembrane transport"/>
    <property type="evidence" value="ECO:0007669"/>
    <property type="project" value="TreeGrafter"/>
</dbReference>
<dbReference type="InterPro" id="IPR039426">
    <property type="entry name" value="TonB-dep_rcpt-like"/>
</dbReference>
<evidence type="ECO:0000256" key="3">
    <source>
        <dbReference type="ARBA" id="ARBA00022452"/>
    </source>
</evidence>
<dbReference type="CDD" id="cd01347">
    <property type="entry name" value="ligand_gated_channel"/>
    <property type="match status" value="1"/>
</dbReference>
<evidence type="ECO:0000256" key="2">
    <source>
        <dbReference type="ARBA" id="ARBA00022448"/>
    </source>
</evidence>
<keyword evidence="4 10" id="KW-0812">Transmembrane</keyword>
<dbReference type="InterPro" id="IPR037066">
    <property type="entry name" value="Plug_dom_sf"/>
</dbReference>
<accession>D4H8L6</accession>
<dbReference type="GO" id="GO:0015344">
    <property type="term" value="F:siderophore uptake transmembrane transporter activity"/>
    <property type="evidence" value="ECO:0007669"/>
    <property type="project" value="TreeGrafter"/>
</dbReference>
<dbReference type="Proteomes" id="UP000002012">
    <property type="component" value="Chromosome"/>
</dbReference>
<proteinExistence type="inferred from homology"/>
<dbReference type="RefSeq" id="WP_013010879.1">
    <property type="nucleotide sequence ID" value="NC_013943.1"/>
</dbReference>
<dbReference type="PANTHER" id="PTHR30069">
    <property type="entry name" value="TONB-DEPENDENT OUTER MEMBRANE RECEPTOR"/>
    <property type="match status" value="1"/>
</dbReference>
<dbReference type="STRING" id="522772.Dacet_1598"/>
<evidence type="ECO:0000256" key="7">
    <source>
        <dbReference type="ARBA" id="ARBA00023136"/>
    </source>
</evidence>
<dbReference type="Gene3D" id="2.170.130.10">
    <property type="entry name" value="TonB-dependent receptor, plug domain"/>
    <property type="match status" value="1"/>
</dbReference>
<evidence type="ECO:0000256" key="6">
    <source>
        <dbReference type="ARBA" id="ARBA00023077"/>
    </source>
</evidence>
<dbReference type="InterPro" id="IPR012910">
    <property type="entry name" value="Plug_dom"/>
</dbReference>
<keyword evidence="16" id="KW-1185">Reference proteome</keyword>
<dbReference type="HOGENOM" id="CLU_008287_8_2_0"/>
<evidence type="ECO:0000256" key="8">
    <source>
        <dbReference type="ARBA" id="ARBA00023170"/>
    </source>
</evidence>
<dbReference type="InterPro" id="IPR000531">
    <property type="entry name" value="Beta-barrel_TonB"/>
</dbReference>
<evidence type="ECO:0000259" key="14">
    <source>
        <dbReference type="Pfam" id="PF07715"/>
    </source>
</evidence>
<keyword evidence="2 10" id="KW-0813">Transport</keyword>
<dbReference type="Pfam" id="PF00593">
    <property type="entry name" value="TonB_dep_Rec_b-barrel"/>
    <property type="match status" value="1"/>
</dbReference>
<keyword evidence="7 10" id="KW-0472">Membrane</keyword>
<feature type="chain" id="PRO_5003058447" evidence="12">
    <location>
        <begin position="26"/>
        <end position="660"/>
    </location>
</feature>
<dbReference type="AlphaFoldDB" id="D4H8L6"/>
<keyword evidence="5 12" id="KW-0732">Signal</keyword>
<evidence type="ECO:0000313" key="16">
    <source>
        <dbReference type="Proteomes" id="UP000002012"/>
    </source>
</evidence>
<name>D4H8L6_DENA2</name>
<feature type="domain" description="TonB-dependent receptor plug" evidence="14">
    <location>
        <begin position="48"/>
        <end position="149"/>
    </location>
</feature>
<evidence type="ECO:0000256" key="12">
    <source>
        <dbReference type="SAM" id="SignalP"/>
    </source>
</evidence>
<organism evidence="15 16">
    <name type="scientific">Denitrovibrio acetiphilus (strain DSM 12809 / NBRC 114555 / N2460)</name>
    <dbReference type="NCBI Taxonomy" id="522772"/>
    <lineage>
        <taxon>Bacteria</taxon>
        <taxon>Pseudomonadati</taxon>
        <taxon>Deferribacterota</taxon>
        <taxon>Deferribacteres</taxon>
        <taxon>Deferribacterales</taxon>
        <taxon>Geovibrionaceae</taxon>
        <taxon>Denitrovibrio</taxon>
    </lineage>
</organism>
<keyword evidence="6 11" id="KW-0798">TonB box</keyword>
<dbReference type="KEGG" id="dap:Dacet_1598"/>
<protein>
    <submittedName>
        <fullName evidence="15">TonB-dependent receptor</fullName>
    </submittedName>
</protein>
<dbReference type="eggNOG" id="COG4771">
    <property type="taxonomic scope" value="Bacteria"/>
</dbReference>
<dbReference type="PANTHER" id="PTHR30069:SF29">
    <property type="entry name" value="HEMOGLOBIN AND HEMOGLOBIN-HAPTOGLOBIN-BINDING PROTEIN 1-RELATED"/>
    <property type="match status" value="1"/>
</dbReference>
<dbReference type="Gene3D" id="2.40.170.20">
    <property type="entry name" value="TonB-dependent receptor, beta-barrel domain"/>
    <property type="match status" value="1"/>
</dbReference>
<dbReference type="Pfam" id="PF07715">
    <property type="entry name" value="Plug"/>
    <property type="match status" value="1"/>
</dbReference>